<organism evidence="1 6">
    <name type="scientific">Thermus scotoductus</name>
    <dbReference type="NCBI Taxonomy" id="37636"/>
    <lineage>
        <taxon>Bacteria</taxon>
        <taxon>Thermotogati</taxon>
        <taxon>Deinococcota</taxon>
        <taxon>Deinococci</taxon>
        <taxon>Thermales</taxon>
        <taxon>Thermaceae</taxon>
        <taxon>Thermus</taxon>
    </lineage>
</organism>
<evidence type="ECO:0000313" key="6">
    <source>
        <dbReference type="Proteomes" id="UP000053099"/>
    </source>
</evidence>
<sequence>MQGVRFKVITANDPDILQERLNRFVEDLPEEVVLVEVKFSVAGGSTPLFAALVHYKEVEAWKE</sequence>
<dbReference type="EMBL" id="PELM01000255">
    <property type="protein sequence ID" value="RTH02199.1"/>
    <property type="molecule type" value="Genomic_DNA"/>
</dbReference>
<evidence type="ECO:0000313" key="8">
    <source>
        <dbReference type="Proteomes" id="UP000286734"/>
    </source>
</evidence>
<protein>
    <recommendedName>
        <fullName evidence="11">Sporulation protein Cse60</fullName>
    </recommendedName>
</protein>
<reference evidence="7 8" key="2">
    <citation type="journal article" date="2019" name="Extremophiles">
        <title>Biogeography of thermophiles and predominance of Thermus scotoductus in domestic water heaters.</title>
        <authorList>
            <person name="Wilpiszeski R.L."/>
            <person name="Zhang Z."/>
            <person name="House C.H."/>
        </authorList>
    </citation>
    <scope>NUCLEOTIDE SEQUENCE [LARGE SCALE GENOMIC DNA]</scope>
    <source>
        <strain evidence="5 9">1_S1</strain>
        <strain evidence="4 7">27_S27</strain>
        <strain evidence="2 8">34_S34</strain>
        <strain evidence="3 10">38_S38</strain>
    </source>
</reference>
<accession>A0A0N0ZQP8</accession>
<comment type="caution">
    <text evidence="1">The sequence shown here is derived from an EMBL/GenBank/DDBJ whole genome shotgun (WGS) entry which is preliminary data.</text>
</comment>
<dbReference type="Proteomes" id="UP000053099">
    <property type="component" value="Unassembled WGS sequence"/>
</dbReference>
<evidence type="ECO:0008006" key="11">
    <source>
        <dbReference type="Google" id="ProtNLM"/>
    </source>
</evidence>
<name>A0A0N0ZQP8_THESC</name>
<proteinExistence type="predicted"/>
<evidence type="ECO:0000313" key="4">
    <source>
        <dbReference type="EMBL" id="RTH22003.1"/>
    </source>
</evidence>
<dbReference type="PATRIC" id="fig|37636.3.peg.685"/>
<dbReference type="EMBL" id="PELP01000509">
    <property type="protein sequence ID" value="RTH00856.1"/>
    <property type="molecule type" value="Genomic_DNA"/>
</dbReference>
<dbReference type="AlphaFoldDB" id="A0A0N0ZQP8"/>
<evidence type="ECO:0000313" key="2">
    <source>
        <dbReference type="EMBL" id="RTH00856.1"/>
    </source>
</evidence>
<dbReference type="RefSeq" id="WP_054391501.1">
    <property type="nucleotide sequence ID" value="NZ_PELM01000255.1"/>
</dbReference>
<evidence type="ECO:0000313" key="5">
    <source>
        <dbReference type="EMBL" id="RTI57377.1"/>
    </source>
</evidence>
<evidence type="ECO:0000313" key="7">
    <source>
        <dbReference type="Proteomes" id="UP000286712"/>
    </source>
</evidence>
<reference evidence="1 6" key="1">
    <citation type="submission" date="2015-09" db="EMBL/GenBank/DDBJ databases">
        <title>Draft genome sequence of Thermus scotoductus strain K1 isolated from a geothermal spring in Nagorno-Karabakh, Armenia.</title>
        <authorList>
            <person name="Saghatelyan A."/>
            <person name="Poghosyan L."/>
            <person name="Panosyan H."/>
            <person name="Birkeland N.-K."/>
        </authorList>
    </citation>
    <scope>NUCLEOTIDE SEQUENCE [LARGE SCALE GENOMIC DNA]</scope>
    <source>
        <strain evidence="1 6">K1</strain>
    </source>
</reference>
<dbReference type="EMBL" id="LJJR01000002">
    <property type="protein sequence ID" value="KPD33040.1"/>
    <property type="molecule type" value="Genomic_DNA"/>
</dbReference>
<dbReference type="EMBL" id="PEMW01000133">
    <property type="protein sequence ID" value="RTI57377.1"/>
    <property type="molecule type" value="Genomic_DNA"/>
</dbReference>
<dbReference type="Proteomes" id="UP000288082">
    <property type="component" value="Unassembled WGS sequence"/>
</dbReference>
<dbReference type="Proteomes" id="UP000287467">
    <property type="component" value="Unassembled WGS sequence"/>
</dbReference>
<evidence type="ECO:0000313" key="3">
    <source>
        <dbReference type="EMBL" id="RTH02199.1"/>
    </source>
</evidence>
<evidence type="ECO:0000313" key="1">
    <source>
        <dbReference type="EMBL" id="KPD33040.1"/>
    </source>
</evidence>
<dbReference type="EMBL" id="PELW01000379">
    <property type="protein sequence ID" value="RTH22003.1"/>
    <property type="molecule type" value="Genomic_DNA"/>
</dbReference>
<dbReference type="Proteomes" id="UP000286712">
    <property type="component" value="Unassembled WGS sequence"/>
</dbReference>
<evidence type="ECO:0000313" key="9">
    <source>
        <dbReference type="Proteomes" id="UP000287467"/>
    </source>
</evidence>
<dbReference type="Proteomes" id="UP000286734">
    <property type="component" value="Unassembled WGS sequence"/>
</dbReference>
<gene>
    <name evidence="1" type="ORF">AN926_00450</name>
    <name evidence="5" type="ORF">CSW14_05120</name>
    <name evidence="4" type="ORF">CSW40_11700</name>
    <name evidence="2" type="ORF">CSW47_13045</name>
    <name evidence="3" type="ORF">CSW50_08055</name>
</gene>
<evidence type="ECO:0000313" key="10">
    <source>
        <dbReference type="Proteomes" id="UP000288082"/>
    </source>
</evidence>